<feature type="compositionally biased region" description="Basic and acidic residues" evidence="1">
    <location>
        <begin position="1717"/>
        <end position="1732"/>
    </location>
</feature>
<feature type="compositionally biased region" description="Polar residues" evidence="1">
    <location>
        <begin position="2294"/>
        <end position="2303"/>
    </location>
</feature>
<feature type="region of interest" description="Disordered" evidence="1">
    <location>
        <begin position="779"/>
        <end position="953"/>
    </location>
</feature>
<feature type="compositionally biased region" description="Basic residues" evidence="1">
    <location>
        <begin position="2356"/>
        <end position="2367"/>
    </location>
</feature>
<comment type="caution">
    <text evidence="2">The sequence shown here is derived from an EMBL/GenBank/DDBJ whole genome shotgun (WGS) entry which is preliminary data.</text>
</comment>
<feature type="compositionally biased region" description="Basic residues" evidence="1">
    <location>
        <begin position="2375"/>
        <end position="2429"/>
    </location>
</feature>
<feature type="region of interest" description="Disordered" evidence="1">
    <location>
        <begin position="972"/>
        <end position="1011"/>
    </location>
</feature>
<feature type="compositionally biased region" description="Basic and acidic residues" evidence="1">
    <location>
        <begin position="779"/>
        <end position="801"/>
    </location>
</feature>
<protein>
    <submittedName>
        <fullName evidence="2">Uncharacterized protein</fullName>
    </submittedName>
</protein>
<feature type="compositionally biased region" description="Basic and acidic residues" evidence="1">
    <location>
        <begin position="2563"/>
        <end position="2572"/>
    </location>
</feature>
<feature type="region of interest" description="Disordered" evidence="1">
    <location>
        <begin position="1686"/>
        <end position="1778"/>
    </location>
</feature>
<feature type="compositionally biased region" description="Basic and acidic residues" evidence="1">
    <location>
        <begin position="3164"/>
        <end position="3177"/>
    </location>
</feature>
<feature type="compositionally biased region" description="Low complexity" evidence="1">
    <location>
        <begin position="2937"/>
        <end position="2954"/>
    </location>
</feature>
<evidence type="ECO:0000313" key="2">
    <source>
        <dbReference type="EMBL" id="KAK8403149.1"/>
    </source>
</evidence>
<feature type="compositionally biased region" description="Pro residues" evidence="1">
    <location>
        <begin position="3081"/>
        <end position="3096"/>
    </location>
</feature>
<gene>
    <name evidence="2" type="ORF">O3P69_000976</name>
</gene>
<feature type="compositionally biased region" description="Basic and acidic residues" evidence="1">
    <location>
        <begin position="1686"/>
        <end position="1696"/>
    </location>
</feature>
<feature type="compositionally biased region" description="Basic and acidic residues" evidence="1">
    <location>
        <begin position="1436"/>
        <end position="1453"/>
    </location>
</feature>
<accession>A0AAW0UU04</accession>
<organism evidence="2 3">
    <name type="scientific">Scylla paramamosain</name>
    <name type="common">Mud crab</name>
    <dbReference type="NCBI Taxonomy" id="85552"/>
    <lineage>
        <taxon>Eukaryota</taxon>
        <taxon>Metazoa</taxon>
        <taxon>Ecdysozoa</taxon>
        <taxon>Arthropoda</taxon>
        <taxon>Crustacea</taxon>
        <taxon>Multicrustacea</taxon>
        <taxon>Malacostraca</taxon>
        <taxon>Eumalacostraca</taxon>
        <taxon>Eucarida</taxon>
        <taxon>Decapoda</taxon>
        <taxon>Pleocyemata</taxon>
        <taxon>Brachyura</taxon>
        <taxon>Eubrachyura</taxon>
        <taxon>Portunoidea</taxon>
        <taxon>Portunidae</taxon>
        <taxon>Portuninae</taxon>
        <taxon>Scylla</taxon>
    </lineage>
</organism>
<proteinExistence type="predicted"/>
<reference evidence="2 3" key="1">
    <citation type="submission" date="2023-03" db="EMBL/GenBank/DDBJ databases">
        <title>High-quality genome of Scylla paramamosain provides insights in environmental adaptation.</title>
        <authorList>
            <person name="Zhang L."/>
        </authorList>
    </citation>
    <scope>NUCLEOTIDE SEQUENCE [LARGE SCALE GENOMIC DNA]</scope>
    <source>
        <strain evidence="2">LZ_2023a</strain>
        <tissue evidence="2">Muscle</tissue>
    </source>
</reference>
<feature type="compositionally biased region" description="Acidic residues" evidence="1">
    <location>
        <begin position="1768"/>
        <end position="1778"/>
    </location>
</feature>
<feature type="compositionally biased region" description="Low complexity" evidence="1">
    <location>
        <begin position="802"/>
        <end position="814"/>
    </location>
</feature>
<feature type="compositionally biased region" description="Basic and acidic residues" evidence="1">
    <location>
        <begin position="2430"/>
        <end position="2440"/>
    </location>
</feature>
<feature type="compositionally biased region" description="Polar residues" evidence="1">
    <location>
        <begin position="987"/>
        <end position="998"/>
    </location>
</feature>
<feature type="compositionally biased region" description="Basic residues" evidence="1">
    <location>
        <begin position="2331"/>
        <end position="2348"/>
    </location>
</feature>
<feature type="region of interest" description="Disordered" evidence="1">
    <location>
        <begin position="2294"/>
        <end position="2440"/>
    </location>
</feature>
<dbReference type="Proteomes" id="UP001487740">
    <property type="component" value="Unassembled WGS sequence"/>
</dbReference>
<evidence type="ECO:0000313" key="3">
    <source>
        <dbReference type="Proteomes" id="UP001487740"/>
    </source>
</evidence>
<evidence type="ECO:0000256" key="1">
    <source>
        <dbReference type="SAM" id="MobiDB-lite"/>
    </source>
</evidence>
<feature type="compositionally biased region" description="Basic and acidic residues" evidence="1">
    <location>
        <begin position="2984"/>
        <end position="2993"/>
    </location>
</feature>
<name>A0AAW0UU04_SCYPA</name>
<feature type="compositionally biased region" description="Polar residues" evidence="1">
    <location>
        <begin position="2994"/>
        <end position="3003"/>
    </location>
</feature>
<feature type="compositionally biased region" description="Basic and acidic residues" evidence="1">
    <location>
        <begin position="1289"/>
        <end position="1312"/>
    </location>
</feature>
<feature type="compositionally biased region" description="Basic and acidic residues" evidence="1">
    <location>
        <begin position="619"/>
        <end position="638"/>
    </location>
</feature>
<feature type="region of interest" description="Disordered" evidence="1">
    <location>
        <begin position="3025"/>
        <end position="3225"/>
    </location>
</feature>
<feature type="compositionally biased region" description="Polar residues" evidence="1">
    <location>
        <begin position="2955"/>
        <end position="2965"/>
    </location>
</feature>
<feature type="region of interest" description="Disordered" evidence="1">
    <location>
        <begin position="2224"/>
        <end position="2276"/>
    </location>
</feature>
<feature type="region of interest" description="Disordered" evidence="1">
    <location>
        <begin position="1376"/>
        <end position="1462"/>
    </location>
</feature>
<feature type="region of interest" description="Disordered" evidence="1">
    <location>
        <begin position="575"/>
        <end position="594"/>
    </location>
</feature>
<feature type="compositionally biased region" description="Basic and acidic residues" evidence="1">
    <location>
        <begin position="819"/>
        <end position="909"/>
    </location>
</feature>
<sequence>MDLKGCTTVDEVGEDSQVRNLESFKPATAAEEIEYLNKILAKMEKCEVKENNKEGICKLENATNEIDTHINDTCNNNAVESLIESCSVLTNVEYRGAECEQDTVRKESRDKLGLHFENCSTSEIIPEVTSDFKASDIEGYGLPCADDILTQAESQHSVIQKNISGHVQNELSTEPSLIMANPSVTNLEENSKQMFSCTQSNISSNAELEEKLETYSIESISLEAVNENGSSELSSSTMEATVMPVNCSTESSSVLESGHYSAKDTFGFVSGEHISGSSNLDSVELGDVSTLSNVVLGDIGSLLKSSTDHPNVTEENITTDCETQVDLSIVKSEPICSDPGEEFNLDDFCSDPAEEFVLNEHNIKEEPVDSPPTPVISQEEVLLPVKIFKSEDDSDEQIITPNIRYLVEDHKQYSREEVAAALIISQSSLSPTIDMEMFQNLGKTKLTVKLSRLENMILCPKKLVLEDFSVVQLFRSNYGTSIQEWKNFFNFKTNYSVKHTGKRNKRHVNNFSSDRRKGRRGRKKKCTIEMAHSNSATNSLVFKSVEVKGEVGEEIVKGDYFTKCTEEATNACPKNEEPMQLKEEASEESSCDFEKDSKFKAESKASLKGNISKKRKKMPDHGDLENVEERSNKSNIKDENDMIQCADISTHTLKDNLQEEISEKRLEVHHQLNDACKTCLVHLYDIANDPFYGKTVRNYLKQSNENSRLLEPMKESFKEEISPSLIGEENTSEKVDNSFTGFSPVQLKEQVSLLLKNVKDLVANTGKVDFAVKEIEENASLKEESENTHETGDPDALKEGNENTGETTEPSETSMTKKKSSEINYHKKEIDNEKGMGLKKELETAQRKEADVEIKLEKEDESQKEKDERRARKKQKLEMKDKNTEIEENSKERRKFLTENDLHRGKSEIGQETEGNSQKYDKKRDQFADYKKNKEDILTNKDRNPIASPLPSLASFKIPKKKVTHVQELETQEHNSVLHRRGEMPATQKSVGYSSNKRTSIHGKKRDCKERESCNVRNIKKDTKPVIPAHPHPPVVEGWAKMARLPVHSGGFYPQAGFPNMDIRCKYPTPVAHPQCGNSKSQLEMANQVRMYSGPHMGYARPPVIAKAEYNNLPSSKHGVINADKPVKQMNVPVNIPPPPPLEKLEFGSPKLGQNNGNIQSLPYESSPVMSYGYSSDGESDVSEICKTKVASSQPSQINLTDSSNNAKTEMCKVSLSSALPSLTNESNTHDTDVAEICKVSLSNAQPCKTDIEATPNMNTATCISDTSSEVILKAKEIEPHFKVTAAHESSKDKVETTGGASKDHYQHLDKKQKIRLYEKRKKYYYESRKRYHAEKGDKKRFWYKEYEKRKKEYYHLKIYLYKEKKRDNENKVLRKNHEIHSNDEDPQLYNETEASECRETSNDTAMEAEETPYSPTASPVDYDEDDYSTDVQRSLLDDAPRKQTVKEKDQERNTPSNDDCDENFYKIDVKASLLDDALRKQALDEDQEGSVLLNYPTEKLKEMIMQVMSTLHQQSGDDKCNSENQSVDSEVKFEKGCESKADGDKTQSLDSTSSFSLLAKTSGSLCVPSASLLNQHTSVTVTPVSVTSALDKIPHPVPPPSAPLSLPPLLLSKCVLKDSVSTNSASLMTDSSPQPISSSAAVLSSVSSSISNKQLIHAQSSSLDSVSSTKTLNTALPVEYSMFEKSDPEVKKEDSVLTSTPQSGTSVTSLPPLPSLEHEKEFVTECTKDSENGSGPSIPHDEMFPPLPPPPPPPEEKNAKKKSGSVDENELGLEEQNVSDDMTEVPMDIDSDDETGDCHDSDGESRVSDCHDNIRGDNLISVCHDIDKGGTEIVICCDNDKEYLSKFGICEKKSPSLEKEMDEDDSTDNLRLTKLLKKLMKMSNANKPGDITEKDYGSSAGMKEITTDLTVDKASSCLDSAVLDQQEVEDCNPLREQSTPSVHSPDIGRTVSSAKNKETMKMGPSARQLEVTSVFSDKQDEKERCDTTRANFMNEIEIIGMKEPRKNLICVDEILMSVEAADHPPDLQIIYTDLRSGPSEMRNTIRDEVPKYYQKTALAQMLVDKCKDIPLVGLQYVLEVRKDLDMTLDGCYYICAVCSKKMTAHTLVAHIKSVPHRLKFSETHCKHIYDRYASYDLKEWTASLVKEFTLDLAQIEKKMGRHKLAVAFEREISSVLKSLKQKIVDISNLSQLQEEKAKVLVNQAPSSVAPVATKSSKPITSVAGDVKEVPLPDSPMPKSSGKSVLSKNDIPLPPKPKSPGSKGGNISKNYDDEEQDVEDVIVTDVKNAANAKKFSSNGQGFTKRNYRPGPNARSRSSSGSTTPTLSPRKTWSRSKSRSKSRSPKRMISHSPSNKQMKHGGSPRRKPDRPIYMAGRKRRQSRSPVSPRHHSRSKSSPRDIRKRYRTRSRSRSRHRSSYRRKDSRSHRSPIKRESSEERARRVARRKLEDFREAEVRIKARHRNQQIVYEKTPESHPLYNREWKIFWERRCRELEKDGVDPFLYDFKTEWARFWLHRMKELMDKSYKTKREGLLRKFRLEDPDLEENKLPSKPPSSSWRPSGESVERLSRIDRSPSPWEQDEGAPGIARNPSPVPREAGKSAGTEDSSKFNEISTSKFEDDFSVIGTLKLLNELEDQLGSFGPAISTLLGKAVDCSQKGEDTLELFKDPDNLVLVRYAREKLSSQISAGILGVTALVRTQMAVERSMWLQSQAEELANEGKYLGLDIAGIARATLGRDTVQIAQYIAQHLLQVGKSNASEADLQNILYAVLAAHTKLLVETSKKAQVDTSAIESAAPVSTPVVTVPNNPPKKLPPASTETSEGTKPPLFPSTVGDDRGEDDKEESDGDSSDKMGGLSLLQNAYKEENGKEMENLSLEDLRSLLANFNSLNPEEKQALTTYLKKLEATDSKKVMKLREEIQKSAKTGAKAGSTKSALKSGKSSVRSQSVSNTNSNNHASQQQPSEGTQELIPEKKHCPEMPPLQTNDDRSSRPHSMENTNQTVRVPQQDRFIGSSEMDVMHESRGMLEPSASLDPPLNNMPPAPVGMTEMAHEFGQSISRNPDHRPHHINQPMFEDNRNRTFPPGPPRPQGPPGPPGPFMERQEPGFGMSEPHKYNLNNPDRNFDRFGYEPMQGPHNPIGPQGLGRYNRPPEPNNPQWQGFGRGGPRMDDCPFPPRDEMNYNWFDDGPQPTFEQRDFAPRGRPDYPFRGGPRRGHHPNTRQPYREPW</sequence>
<dbReference type="EMBL" id="JARAKH010000007">
    <property type="protein sequence ID" value="KAK8403149.1"/>
    <property type="molecule type" value="Genomic_DNA"/>
</dbReference>
<feature type="compositionally biased region" description="Basic and acidic residues" evidence="1">
    <location>
        <begin position="3191"/>
        <end position="3203"/>
    </location>
</feature>
<feature type="region of interest" description="Disordered" evidence="1">
    <location>
        <begin position="2543"/>
        <end position="2611"/>
    </location>
</feature>
<feature type="compositionally biased region" description="Basic and acidic residues" evidence="1">
    <location>
        <begin position="575"/>
        <end position="584"/>
    </location>
</feature>
<feature type="compositionally biased region" description="Basic and acidic residues" evidence="1">
    <location>
        <begin position="919"/>
        <end position="944"/>
    </location>
</feature>
<feature type="region of interest" description="Disordered" evidence="1">
    <location>
        <begin position="1287"/>
        <end position="1312"/>
    </location>
</feature>
<keyword evidence="3" id="KW-1185">Reference proteome</keyword>
<feature type="compositionally biased region" description="Polar residues" evidence="1">
    <location>
        <begin position="1697"/>
        <end position="1710"/>
    </location>
</feature>
<feature type="compositionally biased region" description="Low complexity" evidence="1">
    <location>
        <begin position="2308"/>
        <end position="2330"/>
    </location>
</feature>
<feature type="region of interest" description="Disordered" evidence="1">
    <location>
        <begin position="2921"/>
        <end position="3009"/>
    </location>
</feature>
<feature type="region of interest" description="Disordered" evidence="1">
    <location>
        <begin position="604"/>
        <end position="638"/>
    </location>
</feature>
<feature type="region of interest" description="Disordered" evidence="1">
    <location>
        <begin position="2799"/>
        <end position="2854"/>
    </location>
</feature>